<evidence type="ECO:0000313" key="3">
    <source>
        <dbReference type="Proteomes" id="UP001482620"/>
    </source>
</evidence>
<accession>A0ABV0TY26</accession>
<dbReference type="Proteomes" id="UP001482620">
    <property type="component" value="Unassembled WGS sequence"/>
</dbReference>
<evidence type="ECO:0000256" key="1">
    <source>
        <dbReference type="SAM" id="MobiDB-lite"/>
    </source>
</evidence>
<comment type="caution">
    <text evidence="2">The sequence shown here is derived from an EMBL/GenBank/DDBJ whole genome shotgun (WGS) entry which is preliminary data.</text>
</comment>
<reference evidence="2 3" key="1">
    <citation type="submission" date="2021-06" db="EMBL/GenBank/DDBJ databases">
        <authorList>
            <person name="Palmer J.M."/>
        </authorList>
    </citation>
    <scope>NUCLEOTIDE SEQUENCE [LARGE SCALE GENOMIC DNA]</scope>
    <source>
        <strain evidence="3">if_2019</strain>
        <tissue evidence="2">Muscle</tissue>
    </source>
</reference>
<gene>
    <name evidence="2" type="ORF">ILYODFUR_020668</name>
</gene>
<evidence type="ECO:0000313" key="2">
    <source>
        <dbReference type="EMBL" id="MEQ2237185.1"/>
    </source>
</evidence>
<feature type="region of interest" description="Disordered" evidence="1">
    <location>
        <begin position="27"/>
        <end position="47"/>
    </location>
</feature>
<name>A0ABV0TY26_9TELE</name>
<keyword evidence="3" id="KW-1185">Reference proteome</keyword>
<organism evidence="2 3">
    <name type="scientific">Ilyodon furcidens</name>
    <name type="common">goldbreast splitfin</name>
    <dbReference type="NCBI Taxonomy" id="33524"/>
    <lineage>
        <taxon>Eukaryota</taxon>
        <taxon>Metazoa</taxon>
        <taxon>Chordata</taxon>
        <taxon>Craniata</taxon>
        <taxon>Vertebrata</taxon>
        <taxon>Euteleostomi</taxon>
        <taxon>Actinopterygii</taxon>
        <taxon>Neopterygii</taxon>
        <taxon>Teleostei</taxon>
        <taxon>Neoteleostei</taxon>
        <taxon>Acanthomorphata</taxon>
        <taxon>Ovalentaria</taxon>
        <taxon>Atherinomorphae</taxon>
        <taxon>Cyprinodontiformes</taxon>
        <taxon>Goodeidae</taxon>
        <taxon>Ilyodon</taxon>
    </lineage>
</organism>
<sequence length="112" mass="12085">MTSPENTITAYMGRNRAVADSFKKTKIKPLPQDTKQASERERRPIRTACPSAIMEGRDSPTATCGHVTSACLCCCFIAASEATGHAVSAAPPSGELMTDKYKYFPNSPLSKQ</sequence>
<proteinExistence type="predicted"/>
<protein>
    <submittedName>
        <fullName evidence="2">Uncharacterized protein</fullName>
    </submittedName>
</protein>
<dbReference type="EMBL" id="JAHRIQ010048488">
    <property type="protein sequence ID" value="MEQ2237185.1"/>
    <property type="molecule type" value="Genomic_DNA"/>
</dbReference>